<evidence type="ECO:0000256" key="6">
    <source>
        <dbReference type="ARBA" id="ARBA00023157"/>
    </source>
</evidence>
<dbReference type="GeneID" id="114452360"/>
<keyword evidence="4" id="KW-0732">Signal</keyword>
<evidence type="ECO:0000256" key="1">
    <source>
        <dbReference type="ARBA" id="ARBA00004613"/>
    </source>
</evidence>
<keyword evidence="5 7" id="KW-0430">Lectin</keyword>
<proteinExistence type="inferred from homology"/>
<evidence type="ECO:0000256" key="3">
    <source>
        <dbReference type="ARBA" id="ARBA00022525"/>
    </source>
</evidence>
<dbReference type="RefSeq" id="XP_028287434.1">
    <property type="nucleotide sequence ID" value="XM_028431633.1"/>
</dbReference>
<keyword evidence="3" id="KW-0964">Secreted</keyword>
<evidence type="ECO:0000256" key="7">
    <source>
        <dbReference type="PROSITE-ProRule" id="PRU01375"/>
    </source>
</evidence>
<dbReference type="AlphaFoldDB" id="A0A6P7KD56"/>
<name>A0A6P7KD56_9TELE</name>
<dbReference type="Pfam" id="PF15711">
    <property type="entry name" value="ILEI"/>
    <property type="match status" value="1"/>
</dbReference>
<dbReference type="InterPro" id="IPR039475">
    <property type="entry name" value="ILEI_FAM3C"/>
</dbReference>
<keyword evidence="6" id="KW-1015">Disulfide bond</keyword>
<evidence type="ECO:0000256" key="8">
    <source>
        <dbReference type="SAM" id="Phobius"/>
    </source>
</evidence>
<evidence type="ECO:0000256" key="4">
    <source>
        <dbReference type="ARBA" id="ARBA00022729"/>
    </source>
</evidence>
<evidence type="ECO:0000313" key="10">
    <source>
        <dbReference type="Proteomes" id="UP000515145"/>
    </source>
</evidence>
<dbReference type="CDD" id="cd13940">
    <property type="entry name" value="ILEI_FAM3C"/>
    <property type="match status" value="1"/>
</dbReference>
<dbReference type="InterPro" id="IPR039220">
    <property type="entry name" value="FAM3"/>
</dbReference>
<dbReference type="GO" id="GO:0005576">
    <property type="term" value="C:extracellular region"/>
    <property type="evidence" value="ECO:0007669"/>
    <property type="project" value="UniProtKB-SubCell"/>
</dbReference>
<evidence type="ECO:0000313" key="11">
    <source>
        <dbReference type="RefSeq" id="XP_028287434.1"/>
    </source>
</evidence>
<dbReference type="InParanoid" id="A0A6P7KD56"/>
<accession>A0A6P7KD56</accession>
<feature type="domain" description="ILEI/PANDER" evidence="9">
    <location>
        <begin position="120"/>
        <end position="205"/>
    </location>
</feature>
<protein>
    <submittedName>
        <fullName evidence="11">Protein FAM3C-like isoform X1</fullName>
    </submittedName>
</protein>
<sequence length="244" mass="26664">MLTVTVGRTSVMRRANLSRCLWQALMALVLLVIFFTVFMQQGNPFTAEWRRAVLKGADISNQASKTSTKAAAGPCVKTRDCPEDHFSFYIQSGAANVVAPKICIQNKLVLGALLNNAGVGINVVILNAKTGEVVKTAHFDMYSGDVNPLIKLLKSVEKGSAVLMASYDEPSSKLNEDAKKLIAELGSSAVHLLGFRDNWVFVGGKAAAVKSKFEKVLKNDHANNKYENWPELIDLEGCIPKYME</sequence>
<dbReference type="OrthoDB" id="440755at2759"/>
<keyword evidence="10" id="KW-1185">Reference proteome</keyword>
<reference evidence="11" key="1">
    <citation type="submission" date="2025-08" db="UniProtKB">
        <authorList>
            <consortium name="RefSeq"/>
        </authorList>
    </citation>
    <scope>IDENTIFICATION</scope>
</reference>
<dbReference type="PROSITE" id="PS52031">
    <property type="entry name" value="GG_LECTIN"/>
    <property type="match status" value="1"/>
</dbReference>
<feature type="transmembrane region" description="Helical" evidence="8">
    <location>
        <begin position="20"/>
        <end position="39"/>
    </location>
</feature>
<keyword evidence="8" id="KW-1133">Transmembrane helix</keyword>
<evidence type="ECO:0000256" key="2">
    <source>
        <dbReference type="ARBA" id="ARBA00010905"/>
    </source>
</evidence>
<dbReference type="InterPro" id="IPR039477">
    <property type="entry name" value="ILEI/PANDER_dom"/>
</dbReference>
<comment type="subcellular location">
    <subcellularLocation>
        <location evidence="1">Secreted</location>
    </subcellularLocation>
</comment>
<dbReference type="GO" id="GO:0030246">
    <property type="term" value="F:carbohydrate binding"/>
    <property type="evidence" value="ECO:0007669"/>
    <property type="project" value="UniProtKB-UniRule"/>
</dbReference>
<gene>
    <name evidence="11" type="primary">LOC114452360</name>
</gene>
<evidence type="ECO:0000259" key="9">
    <source>
        <dbReference type="Pfam" id="PF15711"/>
    </source>
</evidence>
<dbReference type="Proteomes" id="UP000515145">
    <property type="component" value="Chromosome 19"/>
</dbReference>
<keyword evidence="8" id="KW-0812">Transmembrane</keyword>
<comment type="similarity">
    <text evidence="2">Belongs to the FAM3 family.</text>
</comment>
<organism evidence="10 11">
    <name type="scientific">Parambassis ranga</name>
    <name type="common">Indian glassy fish</name>
    <dbReference type="NCBI Taxonomy" id="210632"/>
    <lineage>
        <taxon>Eukaryota</taxon>
        <taxon>Metazoa</taxon>
        <taxon>Chordata</taxon>
        <taxon>Craniata</taxon>
        <taxon>Vertebrata</taxon>
        <taxon>Euteleostomi</taxon>
        <taxon>Actinopterygii</taxon>
        <taxon>Neopterygii</taxon>
        <taxon>Teleostei</taxon>
        <taxon>Neoteleostei</taxon>
        <taxon>Acanthomorphata</taxon>
        <taxon>Ovalentaria</taxon>
        <taxon>Ambassidae</taxon>
        <taxon>Parambassis</taxon>
    </lineage>
</organism>
<dbReference type="PANTHER" id="PTHR14592">
    <property type="entry name" value="UNCHARACTERIZED FAM3"/>
    <property type="match status" value="1"/>
</dbReference>
<keyword evidence="8" id="KW-0472">Membrane</keyword>
<evidence type="ECO:0000256" key="5">
    <source>
        <dbReference type="ARBA" id="ARBA00022734"/>
    </source>
</evidence>